<dbReference type="PANTHER" id="PTHR23236">
    <property type="entry name" value="EUKARYOTIC TRANSLATION INITIATION FACTOR 4B/4H"/>
    <property type="match status" value="1"/>
</dbReference>
<organism evidence="5 6">
    <name type="scientific">Planoprotostelium fungivorum</name>
    <dbReference type="NCBI Taxonomy" id="1890364"/>
    <lineage>
        <taxon>Eukaryota</taxon>
        <taxon>Amoebozoa</taxon>
        <taxon>Evosea</taxon>
        <taxon>Variosea</taxon>
        <taxon>Cavosteliida</taxon>
        <taxon>Cavosteliaceae</taxon>
        <taxon>Planoprotostelium</taxon>
    </lineage>
</organism>
<feature type="region of interest" description="Disordered" evidence="3">
    <location>
        <begin position="1"/>
        <end position="63"/>
    </location>
</feature>
<dbReference type="InterPro" id="IPR035979">
    <property type="entry name" value="RBD_domain_sf"/>
</dbReference>
<dbReference type="EMBL" id="MDYQ01000056">
    <property type="protein sequence ID" value="PRP84782.1"/>
    <property type="molecule type" value="Genomic_DNA"/>
</dbReference>
<evidence type="ECO:0000256" key="3">
    <source>
        <dbReference type="SAM" id="MobiDB-lite"/>
    </source>
</evidence>
<feature type="compositionally biased region" description="Polar residues" evidence="3">
    <location>
        <begin position="46"/>
        <end position="56"/>
    </location>
</feature>
<evidence type="ECO:0000313" key="6">
    <source>
        <dbReference type="Proteomes" id="UP000241769"/>
    </source>
</evidence>
<accession>A0A2P6NLI7</accession>
<keyword evidence="1 2" id="KW-0694">RNA-binding</keyword>
<dbReference type="InParanoid" id="A0A2P6NLI7"/>
<comment type="caution">
    <text evidence="5">The sequence shown here is derived from an EMBL/GenBank/DDBJ whole genome shotgun (WGS) entry which is preliminary data.</text>
</comment>
<protein>
    <submittedName>
        <fullName evidence="5">Polyadenylate-binding protein 2-like</fullName>
    </submittedName>
</protein>
<evidence type="ECO:0000256" key="2">
    <source>
        <dbReference type="PROSITE-ProRule" id="PRU00176"/>
    </source>
</evidence>
<name>A0A2P6NLI7_9EUKA</name>
<evidence type="ECO:0000313" key="5">
    <source>
        <dbReference type="EMBL" id="PRP84782.1"/>
    </source>
</evidence>
<feature type="compositionally biased region" description="Basic residues" evidence="3">
    <location>
        <begin position="153"/>
        <end position="172"/>
    </location>
</feature>
<dbReference type="STRING" id="1890364.A0A2P6NLI7"/>
<evidence type="ECO:0000259" key="4">
    <source>
        <dbReference type="PROSITE" id="PS50102"/>
    </source>
</evidence>
<proteinExistence type="predicted"/>
<dbReference type="SMART" id="SM00360">
    <property type="entry name" value="RRM"/>
    <property type="match status" value="1"/>
</dbReference>
<feature type="domain" description="RRM" evidence="4">
    <location>
        <begin position="64"/>
        <end position="140"/>
    </location>
</feature>
<sequence>MSAATETIEKKVDTPEAENLDEDIETLRRRVQEMEEEDEKLRKIQEQLSAEEGSSANKEDEDTRSVYVGNVDYSTTAAELQQHFNSCGSINRTTIFCDRLGHPKGFAYLEFTDKDSVSNALLLNETTFKNRQIKVEPKRANVPGMSTTDRGRGRGRGGFRGRFMRGRGRGRGGFHPYSTAPNKSE</sequence>
<feature type="compositionally biased region" description="Basic and acidic residues" evidence="3">
    <location>
        <begin position="25"/>
        <end position="45"/>
    </location>
</feature>
<evidence type="ECO:0000256" key="1">
    <source>
        <dbReference type="ARBA" id="ARBA00022884"/>
    </source>
</evidence>
<dbReference type="GO" id="GO:0008143">
    <property type="term" value="F:poly(A) binding"/>
    <property type="evidence" value="ECO:0007669"/>
    <property type="project" value="TreeGrafter"/>
</dbReference>
<dbReference type="FunCoup" id="A0A2P6NLI7">
    <property type="interactions" value="452"/>
</dbReference>
<feature type="compositionally biased region" description="Acidic residues" evidence="3">
    <location>
        <begin position="15"/>
        <end position="24"/>
    </location>
</feature>
<keyword evidence="6" id="KW-1185">Reference proteome</keyword>
<dbReference type="SUPFAM" id="SSF54928">
    <property type="entry name" value="RNA-binding domain, RBD"/>
    <property type="match status" value="1"/>
</dbReference>
<gene>
    <name evidence="5" type="ORF">PROFUN_07436</name>
</gene>
<dbReference type="InterPro" id="IPR000504">
    <property type="entry name" value="RRM_dom"/>
</dbReference>
<feature type="region of interest" description="Disordered" evidence="3">
    <location>
        <begin position="141"/>
        <end position="185"/>
    </location>
</feature>
<dbReference type="PANTHER" id="PTHR23236:SF12">
    <property type="entry name" value="EUKARYOTIC INITIATION FACTOR 4B-RELATED"/>
    <property type="match status" value="1"/>
</dbReference>
<dbReference type="InterPro" id="IPR012677">
    <property type="entry name" value="Nucleotide-bd_a/b_plait_sf"/>
</dbReference>
<reference evidence="5 6" key="1">
    <citation type="journal article" date="2018" name="Genome Biol. Evol.">
        <title>Multiple Roots of Fruiting Body Formation in Amoebozoa.</title>
        <authorList>
            <person name="Hillmann F."/>
            <person name="Forbes G."/>
            <person name="Novohradska S."/>
            <person name="Ferling I."/>
            <person name="Riege K."/>
            <person name="Groth M."/>
            <person name="Westermann M."/>
            <person name="Marz M."/>
            <person name="Spaller T."/>
            <person name="Winckler T."/>
            <person name="Schaap P."/>
            <person name="Glockner G."/>
        </authorList>
    </citation>
    <scope>NUCLEOTIDE SEQUENCE [LARGE SCALE GENOMIC DNA]</scope>
    <source>
        <strain evidence="5 6">Jena</strain>
    </source>
</reference>
<dbReference type="OrthoDB" id="4726at2759"/>
<dbReference type="Proteomes" id="UP000241769">
    <property type="component" value="Unassembled WGS sequence"/>
</dbReference>
<dbReference type="AlphaFoldDB" id="A0A2P6NLI7"/>
<dbReference type="PROSITE" id="PS50102">
    <property type="entry name" value="RRM"/>
    <property type="match status" value="1"/>
</dbReference>
<dbReference type="Gene3D" id="3.30.70.330">
    <property type="match status" value="1"/>
</dbReference>
<dbReference type="Pfam" id="PF00076">
    <property type="entry name" value="RRM_1"/>
    <property type="match status" value="1"/>
</dbReference>